<evidence type="ECO:0008006" key="3">
    <source>
        <dbReference type="Google" id="ProtNLM"/>
    </source>
</evidence>
<dbReference type="Proteomes" id="UP000033109">
    <property type="component" value="Chromosome"/>
</dbReference>
<dbReference type="EMBL" id="CP009621">
    <property type="protein sequence ID" value="AKD02035.1"/>
    <property type="molecule type" value="Genomic_DNA"/>
</dbReference>
<name>A0A0E3ZCU1_9BACT</name>
<dbReference type="PROSITE" id="PS51257">
    <property type="entry name" value="PROKAR_LIPOPROTEIN"/>
    <property type="match status" value="1"/>
</dbReference>
<dbReference type="KEGG" id="pko:PKOR_01390"/>
<dbReference type="AlphaFoldDB" id="A0A0E3ZCU1"/>
<evidence type="ECO:0000313" key="1">
    <source>
        <dbReference type="EMBL" id="AKD02035.1"/>
    </source>
</evidence>
<protein>
    <recommendedName>
        <fullName evidence="3">Lipoprotein</fullName>
    </recommendedName>
</protein>
<gene>
    <name evidence="1" type="ORF">PKOR_01390</name>
</gene>
<proteinExistence type="predicted"/>
<keyword evidence="2" id="KW-1185">Reference proteome</keyword>
<evidence type="ECO:0000313" key="2">
    <source>
        <dbReference type="Proteomes" id="UP000033109"/>
    </source>
</evidence>
<organism evidence="1 2">
    <name type="scientific">Pontibacter korlensis</name>
    <dbReference type="NCBI Taxonomy" id="400092"/>
    <lineage>
        <taxon>Bacteria</taxon>
        <taxon>Pseudomonadati</taxon>
        <taxon>Bacteroidota</taxon>
        <taxon>Cytophagia</taxon>
        <taxon>Cytophagales</taxon>
        <taxon>Hymenobacteraceae</taxon>
        <taxon>Pontibacter</taxon>
    </lineage>
</organism>
<accession>A0A0E3ZCU1</accession>
<reference evidence="1 2" key="1">
    <citation type="journal article" date="2015" name="Sci. Rep.">
        <title>Unraveling adaptation of Pontibacter korlensis to radiation and infertility in desert through complete genome and comparative transcriptomic analysis.</title>
        <authorList>
            <person name="Dai J."/>
            <person name="Dai W."/>
            <person name="Qiu C."/>
            <person name="Yang Z."/>
            <person name="Zhang Y."/>
            <person name="Zhou M."/>
            <person name="Zhang L."/>
            <person name="Fang C."/>
            <person name="Gao Q."/>
            <person name="Yang Q."/>
            <person name="Li X."/>
            <person name="Wang Z."/>
            <person name="Wang Z."/>
            <person name="Jia Z."/>
            <person name="Chen X."/>
        </authorList>
    </citation>
    <scope>NUCLEOTIDE SEQUENCE [LARGE SCALE GENOMIC DNA]</scope>
    <source>
        <strain evidence="1 2">X14-1T</strain>
    </source>
</reference>
<dbReference type="HOGENOM" id="CLU_1089308_0_0_10"/>
<sequence length="255" mass="30247">MKILIYIFSLFLLGCTTQEKPVFNTLKIKHTFGDESYTVREMSFNLEGNAVVGRITIPNKDKLASSKTVLSEKSISNLNSFVKLAESYSEDCEETMLSSYVQYYEVEIDDRKLKIFKFCDWKSLTFENLENEIFESYFKELQIERENFNVLLSKRLVGKWKENEKLENLKLESEWILEKIPANSTMDEYFEFVQPQEAVLYRKRRKIYYDYQFDIINGTTYLYMNGDDEKNGEGLIYGQRFRVIELTNSHIKLVH</sequence>
<dbReference type="PATRIC" id="fig|400092.3.peg.314"/>